<gene>
    <name evidence="1" type="ORF">LCGC14_2105600</name>
</gene>
<accession>A0A0F9GLT7</accession>
<protein>
    <recommendedName>
        <fullName evidence="2">VWFA domain-containing protein</fullName>
    </recommendedName>
</protein>
<organism evidence="1">
    <name type="scientific">marine sediment metagenome</name>
    <dbReference type="NCBI Taxonomy" id="412755"/>
    <lineage>
        <taxon>unclassified sequences</taxon>
        <taxon>metagenomes</taxon>
        <taxon>ecological metagenomes</taxon>
    </lineage>
</organism>
<reference evidence="1" key="1">
    <citation type="journal article" date="2015" name="Nature">
        <title>Complex archaea that bridge the gap between prokaryotes and eukaryotes.</title>
        <authorList>
            <person name="Spang A."/>
            <person name="Saw J.H."/>
            <person name="Jorgensen S.L."/>
            <person name="Zaremba-Niedzwiedzka K."/>
            <person name="Martijn J."/>
            <person name="Lind A.E."/>
            <person name="van Eijk R."/>
            <person name="Schleper C."/>
            <person name="Guy L."/>
            <person name="Ettema T.J."/>
        </authorList>
    </citation>
    <scope>NUCLEOTIDE SEQUENCE</scope>
</reference>
<proteinExistence type="predicted"/>
<sequence>METIVNIILDESGSMSLVRDATIDGFNKYVGDLKKATGNNIRLTLTKFSSVGTETPWLNKELARVSPLTRASYAPNGGTPLLDAIGGTIAKLDKDLSKRNSVKRAVLVVVITDGEENASTEYNLQQIRQLIAAKEKEGWTWAYMGADQDAWGMASGYGFGSVMNTYNYANTASDVTAAYASLGVATLTWKEGSGRQHGKSSADFFDNKGG</sequence>
<name>A0A0F9GLT7_9ZZZZ</name>
<dbReference type="InterPro" id="IPR036465">
    <property type="entry name" value="vWFA_dom_sf"/>
</dbReference>
<comment type="caution">
    <text evidence="1">The sequence shown here is derived from an EMBL/GenBank/DDBJ whole genome shotgun (WGS) entry which is preliminary data.</text>
</comment>
<dbReference type="SUPFAM" id="SSF53300">
    <property type="entry name" value="vWA-like"/>
    <property type="match status" value="1"/>
</dbReference>
<dbReference type="Gene3D" id="3.40.50.410">
    <property type="entry name" value="von Willebrand factor, type A domain"/>
    <property type="match status" value="1"/>
</dbReference>
<evidence type="ECO:0000313" key="1">
    <source>
        <dbReference type="EMBL" id="KKL70370.1"/>
    </source>
</evidence>
<dbReference type="EMBL" id="LAZR01025916">
    <property type="protein sequence ID" value="KKL70370.1"/>
    <property type="molecule type" value="Genomic_DNA"/>
</dbReference>
<evidence type="ECO:0008006" key="2">
    <source>
        <dbReference type="Google" id="ProtNLM"/>
    </source>
</evidence>
<dbReference type="AlphaFoldDB" id="A0A0F9GLT7"/>
<dbReference type="CDD" id="cd00198">
    <property type="entry name" value="vWFA"/>
    <property type="match status" value="1"/>
</dbReference>